<dbReference type="PANTHER" id="PTHR35535:SF2">
    <property type="entry name" value="DUF306 DOMAIN-CONTAINING PROTEIN"/>
    <property type="match status" value="1"/>
</dbReference>
<proteinExistence type="predicted"/>
<feature type="chain" id="PRO_5011793167" evidence="1">
    <location>
        <begin position="22"/>
        <end position="144"/>
    </location>
</feature>
<dbReference type="AlphaFoldDB" id="A0A1G9IJ32"/>
<dbReference type="OrthoDB" id="5348860at2"/>
<dbReference type="Proteomes" id="UP000198654">
    <property type="component" value="Unassembled WGS sequence"/>
</dbReference>
<dbReference type="RefSeq" id="WP_089726539.1">
    <property type="nucleotide sequence ID" value="NZ_FNGI01000002.1"/>
</dbReference>
<dbReference type="InterPro" id="IPR038670">
    <property type="entry name" value="HslJ-like_sf"/>
</dbReference>
<sequence length="144" mass="15713">MRCWVILMVVALAGCATSRPASQSPADTAMHSSPLVGQRWELILIGTDEYWQGRQPAYFSLSPDNGRLRFIGSNGCNRLTGTVTLGEGQRIDFGNLASTRMACPGIPQAAQVNALLSQAYRYLIDHDRLVLFGPDSLVLGAFQR</sequence>
<dbReference type="Gene3D" id="2.40.128.270">
    <property type="match status" value="1"/>
</dbReference>
<feature type="domain" description="DUF306" evidence="2">
    <location>
        <begin position="33"/>
        <end position="135"/>
    </location>
</feature>
<name>A0A1G9IJ32_9GAMM</name>
<dbReference type="EMBL" id="FNGI01000002">
    <property type="protein sequence ID" value="SDL25289.1"/>
    <property type="molecule type" value="Genomic_DNA"/>
</dbReference>
<dbReference type="Pfam" id="PF03724">
    <property type="entry name" value="META"/>
    <property type="match status" value="1"/>
</dbReference>
<protein>
    <submittedName>
        <fullName evidence="3">Heat shock protein HslJ</fullName>
    </submittedName>
</protein>
<dbReference type="PANTHER" id="PTHR35535">
    <property type="entry name" value="HEAT SHOCK PROTEIN HSLJ"/>
    <property type="match status" value="1"/>
</dbReference>
<dbReference type="PROSITE" id="PS51257">
    <property type="entry name" value="PROKAR_LIPOPROTEIN"/>
    <property type="match status" value="1"/>
</dbReference>
<evidence type="ECO:0000259" key="2">
    <source>
        <dbReference type="Pfam" id="PF03724"/>
    </source>
</evidence>
<dbReference type="InterPro" id="IPR053147">
    <property type="entry name" value="Hsp_HslJ-like"/>
</dbReference>
<gene>
    <name evidence="3" type="ORF">SAMN05661010_01220</name>
</gene>
<keyword evidence="1" id="KW-0732">Signal</keyword>
<organism evidence="3 4">
    <name type="scientific">Modicisalibacter muralis</name>
    <dbReference type="NCBI Taxonomy" id="119000"/>
    <lineage>
        <taxon>Bacteria</taxon>
        <taxon>Pseudomonadati</taxon>
        <taxon>Pseudomonadota</taxon>
        <taxon>Gammaproteobacteria</taxon>
        <taxon>Oceanospirillales</taxon>
        <taxon>Halomonadaceae</taxon>
        <taxon>Modicisalibacter</taxon>
    </lineage>
</organism>
<evidence type="ECO:0000313" key="3">
    <source>
        <dbReference type="EMBL" id="SDL25289.1"/>
    </source>
</evidence>
<dbReference type="InterPro" id="IPR005184">
    <property type="entry name" value="DUF306_Meta_HslJ"/>
</dbReference>
<evidence type="ECO:0000313" key="4">
    <source>
        <dbReference type="Proteomes" id="UP000198654"/>
    </source>
</evidence>
<accession>A0A1G9IJ32</accession>
<feature type="signal peptide" evidence="1">
    <location>
        <begin position="1"/>
        <end position="21"/>
    </location>
</feature>
<keyword evidence="3" id="KW-0346">Stress response</keyword>
<evidence type="ECO:0000256" key="1">
    <source>
        <dbReference type="SAM" id="SignalP"/>
    </source>
</evidence>
<dbReference type="STRING" id="119000.SAMN05661010_01220"/>
<reference evidence="3 4" key="1">
    <citation type="submission" date="2016-10" db="EMBL/GenBank/DDBJ databases">
        <authorList>
            <person name="de Groot N.N."/>
        </authorList>
    </citation>
    <scope>NUCLEOTIDE SEQUENCE [LARGE SCALE GENOMIC DNA]</scope>
    <source>
        <strain evidence="3 4">DSM 14789</strain>
    </source>
</reference>
<keyword evidence="4" id="KW-1185">Reference proteome</keyword>